<protein>
    <submittedName>
        <fullName evidence="1">Uncharacterized protein</fullName>
    </submittedName>
</protein>
<organism evidence="1 2">
    <name type="scientific">Ensete ventricosum</name>
    <name type="common">Abyssinian banana</name>
    <name type="synonym">Musa ensete</name>
    <dbReference type="NCBI Taxonomy" id="4639"/>
    <lineage>
        <taxon>Eukaryota</taxon>
        <taxon>Viridiplantae</taxon>
        <taxon>Streptophyta</taxon>
        <taxon>Embryophyta</taxon>
        <taxon>Tracheophyta</taxon>
        <taxon>Spermatophyta</taxon>
        <taxon>Magnoliopsida</taxon>
        <taxon>Liliopsida</taxon>
        <taxon>Zingiberales</taxon>
        <taxon>Musaceae</taxon>
        <taxon>Ensete</taxon>
    </lineage>
</organism>
<dbReference type="AlphaFoldDB" id="A0AAV8Q271"/>
<dbReference type="EMBL" id="JAQQAF010000008">
    <property type="protein sequence ID" value="KAJ8466541.1"/>
    <property type="molecule type" value="Genomic_DNA"/>
</dbReference>
<sequence length="94" mass="10585">MDSFRQQDLDYPHPVTDMISHAESKYSKLQKFFLGSFLCNRLTRGGFHALGTLGFGRHDERDRATASFNHTYNEVVGFGSCYAAIFQLLTGCKG</sequence>
<evidence type="ECO:0000313" key="1">
    <source>
        <dbReference type="EMBL" id="KAJ8466541.1"/>
    </source>
</evidence>
<evidence type="ECO:0000313" key="2">
    <source>
        <dbReference type="Proteomes" id="UP001222027"/>
    </source>
</evidence>
<keyword evidence="2" id="KW-1185">Reference proteome</keyword>
<proteinExistence type="predicted"/>
<accession>A0AAV8Q271</accession>
<gene>
    <name evidence="1" type="ORF">OPV22_029093</name>
</gene>
<comment type="caution">
    <text evidence="1">The sequence shown here is derived from an EMBL/GenBank/DDBJ whole genome shotgun (WGS) entry which is preliminary data.</text>
</comment>
<name>A0AAV8Q271_ENSVE</name>
<reference evidence="1 2" key="1">
    <citation type="submission" date="2022-12" db="EMBL/GenBank/DDBJ databases">
        <title>Chromosome-scale assembly of the Ensete ventricosum genome.</title>
        <authorList>
            <person name="Dussert Y."/>
            <person name="Stocks J."/>
            <person name="Wendawek A."/>
            <person name="Woldeyes F."/>
            <person name="Nichols R.A."/>
            <person name="Borrell J.S."/>
        </authorList>
    </citation>
    <scope>NUCLEOTIDE SEQUENCE [LARGE SCALE GENOMIC DNA]</scope>
    <source>
        <strain evidence="2">cv. Maze</strain>
        <tissue evidence="1">Seeds</tissue>
    </source>
</reference>
<dbReference type="Proteomes" id="UP001222027">
    <property type="component" value="Unassembled WGS sequence"/>
</dbReference>